<dbReference type="HOGENOM" id="CLU_1254729_0_0_4"/>
<dbReference type="STRING" id="946483.Cenrod_2253"/>
<dbReference type="eggNOG" id="ENOG5032XBW">
    <property type="taxonomic scope" value="Bacteria"/>
</dbReference>
<dbReference type="KEGG" id="cbx:Cenrod_2253"/>
<name>U5NDK3_9BURK</name>
<evidence type="ECO:0000313" key="1">
    <source>
        <dbReference type="EMBL" id="AGX88318.1"/>
    </source>
</evidence>
<dbReference type="AlphaFoldDB" id="U5NDK3"/>
<accession>U5NDK3</accession>
<proteinExistence type="predicted"/>
<dbReference type="EMBL" id="CP004885">
    <property type="protein sequence ID" value="AGX88318.1"/>
    <property type="molecule type" value="Genomic_DNA"/>
</dbReference>
<protein>
    <submittedName>
        <fullName evidence="1">Uncharacterized protein</fullName>
    </submittedName>
</protein>
<gene>
    <name evidence="1" type="ORF">Cenrod_2253</name>
</gene>
<dbReference type="Proteomes" id="UP000017184">
    <property type="component" value="Chromosome"/>
</dbReference>
<organism evidence="1 2">
    <name type="scientific">Candidatus Symbiobacter mobilis CR</name>
    <dbReference type="NCBI Taxonomy" id="946483"/>
    <lineage>
        <taxon>Bacteria</taxon>
        <taxon>Pseudomonadati</taxon>
        <taxon>Pseudomonadota</taxon>
        <taxon>Betaproteobacteria</taxon>
        <taxon>Burkholderiales</taxon>
        <taxon>Comamonadaceae</taxon>
    </lineage>
</organism>
<evidence type="ECO:0000313" key="2">
    <source>
        <dbReference type="Proteomes" id="UP000017184"/>
    </source>
</evidence>
<sequence>MTPPPAIPIPAKSFKVVIQCAGNKDPDAGSLHCKDGREVVFVAHPELAPQDGQYYARPDDQSDDGRTWRARLEEYNQGHVNNPLHLLPAYKLYWHHAYRDLVTEYGADRVFILSAGWGLISANYLTPDYDITFSANADPYIRRGNQDKKYQDFNQLPDSDEPLVFLGGASYQQFFLRLTAGYRGTRIVCYNSGKPPQVDGCMLCRYETRTRTNWHYQCAMDLIAGRLHLPL</sequence>
<keyword evidence="2" id="KW-1185">Reference proteome</keyword>
<reference evidence="1 2" key="1">
    <citation type="journal article" date="2013" name="Genome Biol.">
        <title>Genomic analysis reveals key aspects of prokaryotic symbiosis in the phototrophic consortium "Chlorochromatium aggregatum".</title>
        <authorList>
            <person name="Liu Z."/>
            <person name="Muller J."/>
            <person name="Li T."/>
            <person name="Alvey R.M."/>
            <person name="Vogl K."/>
            <person name="Frigaard N.U."/>
            <person name="Rockwell N.C."/>
            <person name="Boyd E.S."/>
            <person name="Tomsho L.P."/>
            <person name="Schuster S.C."/>
            <person name="Henke P."/>
            <person name="Rohde M."/>
            <person name="Overmann J."/>
            <person name="Bryant D.A."/>
        </authorList>
    </citation>
    <scope>NUCLEOTIDE SEQUENCE [LARGE SCALE GENOMIC DNA]</scope>
    <source>
        <strain evidence="1">CR</strain>
    </source>
</reference>
<dbReference type="OrthoDB" id="7840396at2"/>